<reference evidence="3 4" key="2">
    <citation type="journal article" date="2012" name="Open Biol.">
        <title>Characteristics of nucleosomes and linker DNA regions on the genome of the basidiomycete Mixia osmundae revealed by mono- and dinucleosome mapping.</title>
        <authorList>
            <person name="Nishida H."/>
            <person name="Kondo S."/>
            <person name="Matsumoto T."/>
            <person name="Suzuki Y."/>
            <person name="Yoshikawa H."/>
            <person name="Taylor T.D."/>
            <person name="Sugiyama J."/>
        </authorList>
    </citation>
    <scope>NUCLEOTIDE SEQUENCE [LARGE SCALE GENOMIC DNA]</scope>
    <source>
        <strain evidence="4">CBS 9802 / IAM 14324 / JCM 22182 / KY 12970</strain>
    </source>
</reference>
<dbReference type="Proteomes" id="UP000009131">
    <property type="component" value="Unassembled WGS sequence"/>
</dbReference>
<dbReference type="RefSeq" id="XP_014567355.1">
    <property type="nucleotide sequence ID" value="XM_014711869.1"/>
</dbReference>
<keyword evidence="2" id="KW-0812">Transmembrane</keyword>
<accession>G7E195</accession>
<feature type="region of interest" description="Disordered" evidence="1">
    <location>
        <begin position="348"/>
        <end position="394"/>
    </location>
</feature>
<name>G7E195_MIXOS</name>
<sequence length="494" mass="54266">MSDHDPKTEEKKARPKWRPSSLPNFLCFNDAWLPSSNRYPRSIFADGAEKLREAYFGTLKQRIDWVWHADPSHGREVLHKKHLSSAKYPPTLLYYDPRKQSEIERPHCKQAEEIGLIHASRAYTTQASAANTRHVCPRDPRTLVPDALRRSAQETDHRSESRRGSTSSSGDDDDVTDLFLPPSALTPEAAVISAFSKYANALLVAAGIVLSLLALLIAAARAILPPAKAPAKQAERPRLTRTTSPAKAAPAPTEPKSASRSETASPTRRSRPSWTTINGHASMRYSASSASSYQPRQKLPAVLERNEAEQMLQEAGIQHPLQTSSGAMYASTSKPVLSPLLLPTTSEAPVSAKRWGKKRATSTASLELGASPSRSSSENSSETSSLNETTKKACSLSRMFKKRSKAAKAPERPSMVRRLSFCQRCRNLHKSSSACNLAELVSAKLSRRDSMSSSSTAASSYKANRKVAFEVEEDWDTDATSFEDELTPMSKTTQ</sequence>
<evidence type="ECO:0000313" key="4">
    <source>
        <dbReference type="Proteomes" id="UP000009131"/>
    </source>
</evidence>
<feature type="compositionally biased region" description="Basic and acidic residues" evidence="1">
    <location>
        <begin position="150"/>
        <end position="163"/>
    </location>
</feature>
<keyword evidence="2" id="KW-1133">Transmembrane helix</keyword>
<dbReference type="AlphaFoldDB" id="G7E195"/>
<dbReference type="HOGENOM" id="CLU_552178_0_0_1"/>
<evidence type="ECO:0000313" key="3">
    <source>
        <dbReference type="EMBL" id="GAA96605.1"/>
    </source>
</evidence>
<dbReference type="InParanoid" id="G7E195"/>
<feature type="region of interest" description="Disordered" evidence="1">
    <location>
        <begin position="150"/>
        <end position="179"/>
    </location>
</feature>
<organism evidence="3 4">
    <name type="scientific">Mixia osmundae (strain CBS 9802 / IAM 14324 / JCM 22182 / KY 12970)</name>
    <dbReference type="NCBI Taxonomy" id="764103"/>
    <lineage>
        <taxon>Eukaryota</taxon>
        <taxon>Fungi</taxon>
        <taxon>Dikarya</taxon>
        <taxon>Basidiomycota</taxon>
        <taxon>Pucciniomycotina</taxon>
        <taxon>Mixiomycetes</taxon>
        <taxon>Mixiales</taxon>
        <taxon>Mixiaceae</taxon>
        <taxon>Mixia</taxon>
    </lineage>
</organism>
<proteinExistence type="predicted"/>
<keyword evidence="2" id="KW-0472">Membrane</keyword>
<feature type="compositionally biased region" description="Polar residues" evidence="1">
    <location>
        <begin position="260"/>
        <end position="279"/>
    </location>
</feature>
<feature type="compositionally biased region" description="Low complexity" evidence="1">
    <location>
        <begin position="371"/>
        <end position="388"/>
    </location>
</feature>
<comment type="caution">
    <text evidence="3">The sequence shown here is derived from an EMBL/GenBank/DDBJ whole genome shotgun (WGS) entry which is preliminary data.</text>
</comment>
<protein>
    <submittedName>
        <fullName evidence="3">Uncharacterized protein</fullName>
    </submittedName>
</protein>
<feature type="compositionally biased region" description="Low complexity" evidence="1">
    <location>
        <begin position="242"/>
        <end position="258"/>
    </location>
</feature>
<feature type="transmembrane region" description="Helical" evidence="2">
    <location>
        <begin position="201"/>
        <end position="224"/>
    </location>
</feature>
<evidence type="ECO:0000256" key="1">
    <source>
        <dbReference type="SAM" id="MobiDB-lite"/>
    </source>
</evidence>
<evidence type="ECO:0000256" key="2">
    <source>
        <dbReference type="SAM" id="Phobius"/>
    </source>
</evidence>
<dbReference type="EMBL" id="BABT02000102">
    <property type="protein sequence ID" value="GAA96605.1"/>
    <property type="molecule type" value="Genomic_DNA"/>
</dbReference>
<gene>
    <name evidence="3" type="primary">Mo03275</name>
    <name evidence="3" type="ORF">E5Q_03275</name>
</gene>
<feature type="region of interest" description="Disordered" evidence="1">
    <location>
        <begin position="228"/>
        <end position="280"/>
    </location>
</feature>
<reference evidence="3 4" key="1">
    <citation type="journal article" date="2011" name="J. Gen. Appl. Microbiol.">
        <title>Draft genome sequencing of the enigmatic basidiomycete Mixia osmundae.</title>
        <authorList>
            <person name="Nishida H."/>
            <person name="Nagatsuka Y."/>
            <person name="Sugiyama J."/>
        </authorList>
    </citation>
    <scope>NUCLEOTIDE SEQUENCE [LARGE SCALE GENOMIC DNA]</scope>
    <source>
        <strain evidence="4">CBS 9802 / IAM 14324 / JCM 22182 / KY 12970</strain>
    </source>
</reference>
<keyword evidence="4" id="KW-1185">Reference proteome</keyword>